<organism evidence="1 2">
    <name type="scientific">Cuscuta europaea</name>
    <name type="common">European dodder</name>
    <dbReference type="NCBI Taxonomy" id="41803"/>
    <lineage>
        <taxon>Eukaryota</taxon>
        <taxon>Viridiplantae</taxon>
        <taxon>Streptophyta</taxon>
        <taxon>Embryophyta</taxon>
        <taxon>Tracheophyta</taxon>
        <taxon>Spermatophyta</taxon>
        <taxon>Magnoliopsida</taxon>
        <taxon>eudicotyledons</taxon>
        <taxon>Gunneridae</taxon>
        <taxon>Pentapetalae</taxon>
        <taxon>asterids</taxon>
        <taxon>lamiids</taxon>
        <taxon>Solanales</taxon>
        <taxon>Convolvulaceae</taxon>
        <taxon>Cuscuteae</taxon>
        <taxon>Cuscuta</taxon>
        <taxon>Cuscuta subgen. Cuscuta</taxon>
    </lineage>
</organism>
<gene>
    <name evidence="1" type="ORF">CEURO_LOCUS17831</name>
</gene>
<comment type="caution">
    <text evidence="1">The sequence shown here is derived from an EMBL/GenBank/DDBJ whole genome shotgun (WGS) entry which is preliminary data.</text>
</comment>
<dbReference type="AlphaFoldDB" id="A0A9P0ZPP8"/>
<reference evidence="1" key="1">
    <citation type="submission" date="2022-07" db="EMBL/GenBank/DDBJ databases">
        <authorList>
            <person name="Macas J."/>
            <person name="Novak P."/>
            <person name="Neumann P."/>
        </authorList>
    </citation>
    <scope>NUCLEOTIDE SEQUENCE</scope>
</reference>
<dbReference type="EMBL" id="CAMAPE010000051">
    <property type="protein sequence ID" value="CAH9107750.1"/>
    <property type="molecule type" value="Genomic_DNA"/>
</dbReference>
<evidence type="ECO:0000313" key="2">
    <source>
        <dbReference type="Proteomes" id="UP001152484"/>
    </source>
</evidence>
<protein>
    <submittedName>
        <fullName evidence="1">Uncharacterized protein</fullName>
    </submittedName>
</protein>
<name>A0A9P0ZPP8_CUSEU</name>
<dbReference type="Proteomes" id="UP001152484">
    <property type="component" value="Unassembled WGS sequence"/>
</dbReference>
<accession>A0A9P0ZPP8</accession>
<dbReference type="OrthoDB" id="1319849at2759"/>
<keyword evidence="2" id="KW-1185">Reference proteome</keyword>
<proteinExistence type="predicted"/>
<evidence type="ECO:0000313" key="1">
    <source>
        <dbReference type="EMBL" id="CAH9107750.1"/>
    </source>
</evidence>
<sequence>MALYNGMIYFIQILKNAYFINFVLEVNMKDTYEGITGLTIQHWRYWSRIQIIKKNLTGCNWTVAHIHPSINKVAEYIVYQNASIKTNTHHFNNFVGILKFDAISYPYAF</sequence>